<dbReference type="InterPro" id="IPR016082">
    <property type="entry name" value="Ribosomal_uL30_ferredoxin-like"/>
</dbReference>
<evidence type="ECO:0000256" key="2">
    <source>
        <dbReference type="ARBA" id="ARBA00011838"/>
    </source>
</evidence>
<dbReference type="GO" id="GO:0022625">
    <property type="term" value="C:cytosolic large ribosomal subunit"/>
    <property type="evidence" value="ECO:0007669"/>
    <property type="project" value="TreeGrafter"/>
</dbReference>
<name>A0AA49GB03_9BACT</name>
<dbReference type="KEGG" id="msaa:QYS49_11155"/>
<keyword evidence="8" id="KW-1185">Reference proteome</keyword>
<dbReference type="Proteomes" id="UP001230496">
    <property type="component" value="Chromosome"/>
</dbReference>
<evidence type="ECO:0000256" key="1">
    <source>
        <dbReference type="ARBA" id="ARBA00007594"/>
    </source>
</evidence>
<reference evidence="7 8" key="1">
    <citation type="submission" date="2023-08" db="EMBL/GenBank/DDBJ databases">
        <title>Comparative genomics and taxonomic characterization of three novel marine species of genus Marivirga.</title>
        <authorList>
            <person name="Muhammad N."/>
            <person name="Kim S.-G."/>
        </authorList>
    </citation>
    <scope>NUCLEOTIDE SEQUENCE [LARGE SCALE GENOMIC DNA]</scope>
    <source>
        <strain evidence="7 8">BDSF4-3</strain>
    </source>
</reference>
<dbReference type="SUPFAM" id="SSF55129">
    <property type="entry name" value="Ribosomal protein L30p/L7e"/>
    <property type="match status" value="1"/>
</dbReference>
<evidence type="ECO:0000313" key="8">
    <source>
        <dbReference type="Proteomes" id="UP001230496"/>
    </source>
</evidence>
<dbReference type="AlphaFoldDB" id="A0AA49GB03"/>
<comment type="subunit">
    <text evidence="2 5">Part of the 50S ribosomal subunit.</text>
</comment>
<dbReference type="CDD" id="cd01658">
    <property type="entry name" value="Ribosomal_L30"/>
    <property type="match status" value="1"/>
</dbReference>
<keyword evidence="3 5" id="KW-0689">Ribosomal protein</keyword>
<dbReference type="GO" id="GO:0006412">
    <property type="term" value="P:translation"/>
    <property type="evidence" value="ECO:0007669"/>
    <property type="project" value="UniProtKB-UniRule"/>
</dbReference>
<dbReference type="Pfam" id="PF00327">
    <property type="entry name" value="Ribosomal_L30"/>
    <property type="match status" value="1"/>
</dbReference>
<dbReference type="EMBL" id="CP129971">
    <property type="protein sequence ID" value="WKK77610.1"/>
    <property type="molecule type" value="Genomic_DNA"/>
</dbReference>
<dbReference type="Gene3D" id="3.30.1390.20">
    <property type="entry name" value="Ribosomal protein L30, ferredoxin-like fold domain"/>
    <property type="match status" value="1"/>
</dbReference>
<dbReference type="RefSeq" id="WP_308349474.1">
    <property type="nucleotide sequence ID" value="NZ_CP129971.1"/>
</dbReference>
<proteinExistence type="inferred from homology"/>
<dbReference type="GO" id="GO:0003735">
    <property type="term" value="F:structural constituent of ribosome"/>
    <property type="evidence" value="ECO:0007669"/>
    <property type="project" value="InterPro"/>
</dbReference>
<feature type="domain" description="Large ribosomal subunit protein uL30-like ferredoxin-like fold" evidence="6">
    <location>
        <begin position="5"/>
        <end position="55"/>
    </location>
</feature>
<dbReference type="NCBIfam" id="TIGR01308">
    <property type="entry name" value="rpmD_bact"/>
    <property type="match status" value="1"/>
</dbReference>
<sequence>MAKKIKVTQIRSVIGRPKDQKLTIQALGLGRINKTVTKESTPQIEGMLRKVDHLVNVTEG</sequence>
<accession>A0AA49GB03</accession>
<dbReference type="HAMAP" id="MF_01371_B">
    <property type="entry name" value="Ribosomal_uL30_B"/>
    <property type="match status" value="1"/>
</dbReference>
<evidence type="ECO:0000313" key="7">
    <source>
        <dbReference type="EMBL" id="WKK77610.1"/>
    </source>
</evidence>
<evidence type="ECO:0000256" key="4">
    <source>
        <dbReference type="ARBA" id="ARBA00023274"/>
    </source>
</evidence>
<dbReference type="PANTHER" id="PTHR15892">
    <property type="entry name" value="MITOCHONDRIAL RIBOSOMAL PROTEIN L30"/>
    <property type="match status" value="1"/>
</dbReference>
<dbReference type="FunFam" id="3.30.1390.20:FF:000001">
    <property type="entry name" value="50S ribosomal protein L30"/>
    <property type="match status" value="1"/>
</dbReference>
<comment type="similarity">
    <text evidence="1 5">Belongs to the universal ribosomal protein uL30 family.</text>
</comment>
<dbReference type="InterPro" id="IPR036919">
    <property type="entry name" value="Ribo_uL30_ferredoxin-like_sf"/>
</dbReference>
<evidence type="ECO:0000256" key="3">
    <source>
        <dbReference type="ARBA" id="ARBA00022980"/>
    </source>
</evidence>
<evidence type="ECO:0000256" key="5">
    <source>
        <dbReference type="HAMAP-Rule" id="MF_01371"/>
    </source>
</evidence>
<organism evidence="7 8">
    <name type="scientific">Marivirga salinarum</name>
    <dbReference type="NCBI Taxonomy" id="3059078"/>
    <lineage>
        <taxon>Bacteria</taxon>
        <taxon>Pseudomonadati</taxon>
        <taxon>Bacteroidota</taxon>
        <taxon>Cytophagia</taxon>
        <taxon>Cytophagales</taxon>
        <taxon>Marivirgaceae</taxon>
        <taxon>Marivirga</taxon>
    </lineage>
</organism>
<evidence type="ECO:0000259" key="6">
    <source>
        <dbReference type="Pfam" id="PF00327"/>
    </source>
</evidence>
<dbReference type="InterPro" id="IPR005996">
    <property type="entry name" value="Ribosomal_uL30_bac-type"/>
</dbReference>
<dbReference type="PANTHER" id="PTHR15892:SF2">
    <property type="entry name" value="LARGE RIBOSOMAL SUBUNIT PROTEIN UL30M"/>
    <property type="match status" value="1"/>
</dbReference>
<protein>
    <recommendedName>
        <fullName evidence="5">Large ribosomal subunit protein uL30</fullName>
    </recommendedName>
</protein>
<dbReference type="PIRSF" id="PIRSF002211">
    <property type="entry name" value="Ribosomal_L30_bac-type"/>
    <property type="match status" value="1"/>
</dbReference>
<keyword evidence="4 5" id="KW-0687">Ribonucleoprotein</keyword>
<gene>
    <name evidence="5 7" type="primary">rpmD</name>
    <name evidence="7" type="ORF">QYS49_11155</name>
</gene>